<dbReference type="Gene3D" id="3.30.565.10">
    <property type="entry name" value="Histidine kinase-like ATPase, C-terminal domain"/>
    <property type="match status" value="1"/>
</dbReference>
<sequence>MEPLVDSILSKSLFYNVSHLVIVVFALILGLLAYKRSPHNPNNKSFLALNLSLAIWAIITHLSNLTKLPIETQIIINRLTFTGAFALVIAFFHFCMVFPEKKINKPYIFRMVLISSVLLAVYAGVADWLLVEKVTEETVTFIPINLMIFQMFFMAYALFSFWALAILYSKVRKLTGKKHTQVQYIFLAFLIFIIYVFSTNLIPGFFGLRFFIGHTALGSLLFIGLAYYAVIKHRLMDIRLIVIKSAAYTILAVLGISFYILMVFYFKNYYEKIINPDIVFFAASFAVVFGFKPLGRLIQRQADKIFSKGRYDFNDLLKQLSRIISSQIILDNLAKSLLSILSEQMKISKSTFVGKDNYQYSEGINLSQKAISKISKMVKPNEALVADELEDDSAKKRLMTDLGIEVLVFFCDSEEQTVGFLALSKKSSGDSYALQDLRLLEIIAPQITVALKNIEQQTKIIEQIVEERRRIDQDAHDHIYNRLGALAKKAEVAELYPEEARATCGLIKNDLRSAVSDLQKIVHDRSDDEKGNLYPIEELKKICEDFEAHSSIRMNFKCSYPDLAIADPKHLWHLQCILEECLNNVRKHSKATGVAVGIKKNKDSIVLEVKDDGVGIDTEKQKQKTKNGHQGLKGMRERAKKINAKLTISSNNGKGTAIVVKAPI</sequence>
<keyword evidence="4" id="KW-0418">Kinase</keyword>
<proteinExistence type="predicted"/>
<evidence type="ECO:0000256" key="1">
    <source>
        <dbReference type="ARBA" id="ARBA00000085"/>
    </source>
</evidence>
<dbReference type="SUPFAM" id="SSF55781">
    <property type="entry name" value="GAF domain-like"/>
    <property type="match status" value="1"/>
</dbReference>
<name>A0A0F9PS46_9ZZZZ</name>
<dbReference type="SUPFAM" id="SSF55874">
    <property type="entry name" value="ATPase domain of HSP90 chaperone/DNA topoisomerase II/histidine kinase"/>
    <property type="match status" value="1"/>
</dbReference>
<evidence type="ECO:0000313" key="7">
    <source>
        <dbReference type="EMBL" id="KKM95967.1"/>
    </source>
</evidence>
<keyword evidence="5" id="KW-0812">Transmembrane</keyword>
<dbReference type="EC" id="2.7.13.3" evidence="2"/>
<evidence type="ECO:0000256" key="4">
    <source>
        <dbReference type="ARBA" id="ARBA00022777"/>
    </source>
</evidence>
<dbReference type="PANTHER" id="PTHR24421:SF10">
    <property type="entry name" value="NITRATE_NITRITE SENSOR PROTEIN NARQ"/>
    <property type="match status" value="1"/>
</dbReference>
<feature type="transmembrane region" description="Helical" evidence="5">
    <location>
        <begin position="210"/>
        <end position="230"/>
    </location>
</feature>
<dbReference type="GO" id="GO:0000160">
    <property type="term" value="P:phosphorelay signal transduction system"/>
    <property type="evidence" value="ECO:0007669"/>
    <property type="project" value="UniProtKB-KW"/>
</dbReference>
<evidence type="ECO:0000256" key="5">
    <source>
        <dbReference type="SAM" id="Phobius"/>
    </source>
</evidence>
<dbReference type="Gene3D" id="1.20.5.1930">
    <property type="match status" value="1"/>
</dbReference>
<dbReference type="InterPro" id="IPR003594">
    <property type="entry name" value="HATPase_dom"/>
</dbReference>
<reference evidence="7" key="1">
    <citation type="journal article" date="2015" name="Nature">
        <title>Complex archaea that bridge the gap between prokaryotes and eukaryotes.</title>
        <authorList>
            <person name="Spang A."/>
            <person name="Saw J.H."/>
            <person name="Jorgensen S.L."/>
            <person name="Zaremba-Niedzwiedzka K."/>
            <person name="Martijn J."/>
            <person name="Lind A.E."/>
            <person name="van Eijk R."/>
            <person name="Schleper C."/>
            <person name="Guy L."/>
            <person name="Ettema T.J."/>
        </authorList>
    </citation>
    <scope>NUCLEOTIDE SEQUENCE</scope>
</reference>
<comment type="catalytic activity">
    <reaction evidence="1">
        <text>ATP + protein L-histidine = ADP + protein N-phospho-L-histidine.</text>
        <dbReference type="EC" id="2.7.13.3"/>
    </reaction>
</comment>
<accession>A0A0F9PS46</accession>
<feature type="transmembrane region" description="Helical" evidence="5">
    <location>
        <begin position="107"/>
        <end position="126"/>
    </location>
</feature>
<evidence type="ECO:0000259" key="6">
    <source>
        <dbReference type="PROSITE" id="PS50109"/>
    </source>
</evidence>
<feature type="transmembrane region" description="Helical" evidence="5">
    <location>
        <begin position="278"/>
        <end position="298"/>
    </location>
</feature>
<comment type="caution">
    <text evidence="7">The sequence shown here is derived from an EMBL/GenBank/DDBJ whole genome shotgun (WGS) entry which is preliminary data.</text>
</comment>
<organism evidence="7">
    <name type="scientific">marine sediment metagenome</name>
    <dbReference type="NCBI Taxonomy" id="412755"/>
    <lineage>
        <taxon>unclassified sequences</taxon>
        <taxon>metagenomes</taxon>
        <taxon>ecological metagenomes</taxon>
    </lineage>
</organism>
<feature type="transmembrane region" description="Helical" evidence="5">
    <location>
        <begin position="146"/>
        <end position="169"/>
    </location>
</feature>
<keyword evidence="5" id="KW-1133">Transmembrane helix</keyword>
<dbReference type="AlphaFoldDB" id="A0A0F9PS46"/>
<keyword evidence="3" id="KW-0808">Transferase</keyword>
<protein>
    <recommendedName>
        <fullName evidence="2">histidine kinase</fullName>
        <ecNumber evidence="2">2.7.13.3</ecNumber>
    </recommendedName>
</protein>
<feature type="transmembrane region" description="Helical" evidence="5">
    <location>
        <begin position="75"/>
        <end position="95"/>
    </location>
</feature>
<dbReference type="CDD" id="cd16917">
    <property type="entry name" value="HATPase_UhpB-NarQ-NarX-like"/>
    <property type="match status" value="1"/>
</dbReference>
<dbReference type="InterPro" id="IPR005467">
    <property type="entry name" value="His_kinase_dom"/>
</dbReference>
<dbReference type="GO" id="GO:0004673">
    <property type="term" value="F:protein histidine kinase activity"/>
    <property type="evidence" value="ECO:0007669"/>
    <property type="project" value="UniProtKB-EC"/>
</dbReference>
<feature type="domain" description="Histidine kinase" evidence="6">
    <location>
        <begin position="574"/>
        <end position="664"/>
    </location>
</feature>
<feature type="transmembrane region" description="Helical" evidence="5">
    <location>
        <begin position="12"/>
        <end position="34"/>
    </location>
</feature>
<feature type="transmembrane region" description="Helical" evidence="5">
    <location>
        <begin position="181"/>
        <end position="198"/>
    </location>
</feature>
<dbReference type="InterPro" id="IPR036890">
    <property type="entry name" value="HATPase_C_sf"/>
</dbReference>
<feature type="transmembrane region" description="Helical" evidence="5">
    <location>
        <begin position="242"/>
        <end position="266"/>
    </location>
</feature>
<dbReference type="PROSITE" id="PS50109">
    <property type="entry name" value="HIS_KIN"/>
    <property type="match status" value="1"/>
</dbReference>
<gene>
    <name evidence="7" type="ORF">LCGC14_1182840</name>
</gene>
<evidence type="ECO:0000256" key="2">
    <source>
        <dbReference type="ARBA" id="ARBA00012438"/>
    </source>
</evidence>
<dbReference type="EMBL" id="LAZR01005941">
    <property type="protein sequence ID" value="KKM95967.1"/>
    <property type="molecule type" value="Genomic_DNA"/>
</dbReference>
<evidence type="ECO:0000256" key="3">
    <source>
        <dbReference type="ARBA" id="ARBA00022679"/>
    </source>
</evidence>
<keyword evidence="5" id="KW-0472">Membrane</keyword>
<feature type="transmembrane region" description="Helical" evidence="5">
    <location>
        <begin position="46"/>
        <end position="63"/>
    </location>
</feature>
<dbReference type="PANTHER" id="PTHR24421">
    <property type="entry name" value="NITRATE/NITRITE SENSOR PROTEIN NARX-RELATED"/>
    <property type="match status" value="1"/>
</dbReference>
<dbReference type="Pfam" id="PF02518">
    <property type="entry name" value="HATPase_c"/>
    <property type="match status" value="1"/>
</dbReference>
<dbReference type="InterPro" id="IPR050482">
    <property type="entry name" value="Sensor_HK_TwoCompSys"/>
</dbReference>